<dbReference type="CDD" id="cd14291">
    <property type="entry name" value="UBA1_NUB1_like"/>
    <property type="match status" value="1"/>
</dbReference>
<proteinExistence type="predicted"/>
<evidence type="ECO:0000259" key="3">
    <source>
        <dbReference type="PROSITE" id="PS50053"/>
    </source>
</evidence>
<dbReference type="Gene3D" id="1.10.8.10">
    <property type="entry name" value="DNA helicase RuvA subunit, C-terminal domain"/>
    <property type="match status" value="3"/>
</dbReference>
<dbReference type="InterPro" id="IPR009060">
    <property type="entry name" value="UBA-like_sf"/>
</dbReference>
<dbReference type="Pfam" id="PF18037">
    <property type="entry name" value="Ubiquitin_5"/>
    <property type="match status" value="1"/>
</dbReference>
<evidence type="ECO:0000313" key="4">
    <source>
        <dbReference type="Proteomes" id="UP000001819"/>
    </source>
</evidence>
<dbReference type="Pfam" id="PF00627">
    <property type="entry name" value="UBA"/>
    <property type="match status" value="2"/>
</dbReference>
<protein>
    <submittedName>
        <fullName evidence="5">NEDD8 ultimate buster 1</fullName>
    </submittedName>
</protein>
<name>A0A6I8UQJ2_DROPS</name>
<dbReference type="SMART" id="SM00165">
    <property type="entry name" value="UBA"/>
    <property type="match status" value="3"/>
</dbReference>
<dbReference type="PANTHER" id="PTHR12948">
    <property type="entry name" value="NEDD8 ULTIMATE BUSTER-1 BS4 PROTEIN"/>
    <property type="match status" value="1"/>
</dbReference>
<dbReference type="InterPro" id="IPR041207">
    <property type="entry name" value="NUB1_ubiquitin-like_dom"/>
</dbReference>
<dbReference type="PANTHER" id="PTHR12948:SF3">
    <property type="entry name" value="NEDD8 ULTIMATE BUSTER 1"/>
    <property type="match status" value="1"/>
</dbReference>
<feature type="domain" description="UBA" evidence="2">
    <location>
        <begin position="471"/>
        <end position="511"/>
    </location>
</feature>
<dbReference type="InterPro" id="IPR000626">
    <property type="entry name" value="Ubiquitin-like_dom"/>
</dbReference>
<dbReference type="AlphaFoldDB" id="A0A6I8UQJ2"/>
<dbReference type="FunCoup" id="A0A6I8UQJ2">
    <property type="interactions" value="1361"/>
</dbReference>
<dbReference type="KEGG" id="dpo:4802416"/>
<reference evidence="5" key="2">
    <citation type="submission" date="2025-08" db="UniProtKB">
        <authorList>
            <consortium name="RefSeq"/>
        </authorList>
    </citation>
    <scope>IDENTIFICATION</scope>
    <source>
        <strain evidence="5">MV-25-SWS-2005</strain>
        <tissue evidence="5">Whole body</tissue>
    </source>
</reference>
<dbReference type="Proteomes" id="UP000001819">
    <property type="component" value="Chromosome 2"/>
</dbReference>
<feature type="domain" description="UBA" evidence="2">
    <location>
        <begin position="352"/>
        <end position="392"/>
    </location>
</feature>
<evidence type="ECO:0000256" key="1">
    <source>
        <dbReference type="SAM" id="Coils"/>
    </source>
</evidence>
<dbReference type="Gene3D" id="3.10.20.90">
    <property type="entry name" value="Phosphatidylinositol 3-kinase Catalytic Subunit, Chain A, domain 1"/>
    <property type="match status" value="1"/>
</dbReference>
<dbReference type="SUPFAM" id="SSF54236">
    <property type="entry name" value="Ubiquitin-like"/>
    <property type="match status" value="1"/>
</dbReference>
<dbReference type="InParanoid" id="A0A6I8UQJ2"/>
<sequence>MSQIDNTLIKVRARLRERDIKLWEEPYYFEGVGSIESEMERLSQEMSTDLGISVSNCQCALSEMQDGALRKLAAAKEFTETGLATFNVRCVEGRGGTSQMMEIKCSMNGLGSDLQDTVAQRLKVSGGSNIKIISAGRIISGQQSLSSQGLKNNQQLMVVVGQRGNEAAGTALYDRIQKIREDVLLIVESDRRFLEIEDQDGNPVFLPQAETHTLLTALSFSEKARAAMSREEYDLALLLLLEGDEYFSRCNTAFLEAVDNYALINLDIVWCYLCLKNITQLPDAQRRLEICEKNFRRTYGENLDHFKEPNSSERALIMRLHLLQGVVLFHMNRRDAAYERLEMAGDALADLKVNPDLLQQMVDMGFEVSDARVALRATSGQIDRAVDFITEREQNLNDVRKKSLQVRKVNHEINREEWVCPRSVCRLMELGYEQQLVVEALRRTKNHLDRSIDLLQNEADELRANLPATLPADEALLTTLQQLGFSLDTSRAALETNSNNMEAAIQFLMRSLTTETELLNIIEAMTRLLDYQGPSGSQSASPTLIQSILDQAKAEMESYKAFERFNEDVIDSSIVYLDLPLIQEEQILIEYRNLLER</sequence>
<dbReference type="CDD" id="cd17062">
    <property type="entry name" value="Ubl_NUB1"/>
    <property type="match status" value="1"/>
</dbReference>
<evidence type="ECO:0000313" key="5">
    <source>
        <dbReference type="RefSeq" id="XP_001359339.3"/>
    </source>
</evidence>
<dbReference type="InterPro" id="IPR029071">
    <property type="entry name" value="Ubiquitin-like_domsf"/>
</dbReference>
<dbReference type="SUPFAM" id="SSF46934">
    <property type="entry name" value="UBA-like"/>
    <property type="match status" value="3"/>
</dbReference>
<evidence type="ECO:0000259" key="2">
    <source>
        <dbReference type="PROSITE" id="PS50030"/>
    </source>
</evidence>
<feature type="coiled-coil region" evidence="1">
    <location>
        <begin position="438"/>
        <end position="465"/>
    </location>
</feature>
<dbReference type="RefSeq" id="XP_001359339.3">
    <property type="nucleotide sequence ID" value="XM_001359302.4"/>
</dbReference>
<reference evidence="4" key="1">
    <citation type="submission" date="2024-06" db="UniProtKB">
        <authorList>
            <consortium name="RefSeq"/>
        </authorList>
    </citation>
    <scope>NUCLEOTIDE SEQUENCE [LARGE SCALE GENOMIC DNA]</scope>
    <source>
        <strain evidence="4">MV2-25</strain>
    </source>
</reference>
<dbReference type="PROSITE" id="PS50030">
    <property type="entry name" value="UBA"/>
    <property type="match status" value="3"/>
</dbReference>
<keyword evidence="1" id="KW-0175">Coiled coil</keyword>
<dbReference type="InterPro" id="IPR039749">
    <property type="entry name" value="NUB1"/>
</dbReference>
<dbReference type="PROSITE" id="PS50053">
    <property type="entry name" value="UBIQUITIN_2"/>
    <property type="match status" value="1"/>
</dbReference>
<keyword evidence="4" id="KW-1185">Reference proteome</keyword>
<dbReference type="GO" id="GO:2000058">
    <property type="term" value="P:regulation of ubiquitin-dependent protein catabolic process"/>
    <property type="evidence" value="ECO:0007669"/>
    <property type="project" value="TreeGrafter"/>
</dbReference>
<feature type="domain" description="Ubiquitin-like" evidence="3">
    <location>
        <begin position="84"/>
        <end position="165"/>
    </location>
</feature>
<dbReference type="InterPro" id="IPR015940">
    <property type="entry name" value="UBA"/>
</dbReference>
<feature type="domain" description="UBA" evidence="2">
    <location>
        <begin position="412"/>
        <end position="458"/>
    </location>
</feature>
<accession>A0A6I8UQJ2</accession>
<gene>
    <name evidence="5" type="primary">LOC4802416</name>
</gene>
<organism evidence="4 5">
    <name type="scientific">Drosophila pseudoobscura pseudoobscura</name>
    <name type="common">Fruit fly</name>
    <dbReference type="NCBI Taxonomy" id="46245"/>
    <lineage>
        <taxon>Eukaryota</taxon>
        <taxon>Metazoa</taxon>
        <taxon>Ecdysozoa</taxon>
        <taxon>Arthropoda</taxon>
        <taxon>Hexapoda</taxon>
        <taxon>Insecta</taxon>
        <taxon>Pterygota</taxon>
        <taxon>Neoptera</taxon>
        <taxon>Endopterygota</taxon>
        <taxon>Diptera</taxon>
        <taxon>Brachycera</taxon>
        <taxon>Muscomorpha</taxon>
        <taxon>Ephydroidea</taxon>
        <taxon>Drosophilidae</taxon>
        <taxon>Drosophila</taxon>
        <taxon>Sophophora</taxon>
    </lineage>
</organism>